<evidence type="ECO:0000313" key="1">
    <source>
        <dbReference type="EMBL" id="OMF50648.1"/>
    </source>
</evidence>
<keyword evidence="2" id="KW-1185">Reference proteome</keyword>
<protein>
    <submittedName>
        <fullName evidence="1">Uncharacterized protein</fullName>
    </submittedName>
</protein>
<organism evidence="1 2">
    <name type="scientific">Paenibacillus rhizosphaerae</name>
    <dbReference type="NCBI Taxonomy" id="297318"/>
    <lineage>
        <taxon>Bacteria</taxon>
        <taxon>Bacillati</taxon>
        <taxon>Bacillota</taxon>
        <taxon>Bacilli</taxon>
        <taxon>Bacillales</taxon>
        <taxon>Paenibacillaceae</taxon>
        <taxon>Paenibacillus</taxon>
    </lineage>
</organism>
<evidence type="ECO:0000313" key="2">
    <source>
        <dbReference type="Proteomes" id="UP000187172"/>
    </source>
</evidence>
<dbReference type="RefSeq" id="WP_076173974.1">
    <property type="nucleotide sequence ID" value="NZ_MRTP01000010.1"/>
</dbReference>
<dbReference type="EMBL" id="MRTP01000010">
    <property type="protein sequence ID" value="OMF50648.1"/>
    <property type="molecule type" value="Genomic_DNA"/>
</dbReference>
<comment type="caution">
    <text evidence="1">The sequence shown here is derived from an EMBL/GenBank/DDBJ whole genome shotgun (WGS) entry which is preliminary data.</text>
</comment>
<dbReference type="AlphaFoldDB" id="A0A1R1EFQ5"/>
<dbReference type="Proteomes" id="UP000187172">
    <property type="component" value="Unassembled WGS sequence"/>
</dbReference>
<gene>
    <name evidence="1" type="ORF">BK138_27040</name>
</gene>
<sequence length="90" mass="9927">MIAAQSAGCIKGLNAAPHDAAEKGQGACPVLCYLDDDQRVMSLRFDQGLQIEFSSCPSSWRLQDRGTIRKDFPRNEGGNLFGDVEFPMNY</sequence>
<reference evidence="1 2" key="1">
    <citation type="submission" date="2016-11" db="EMBL/GenBank/DDBJ databases">
        <title>Paenibacillus species isolates.</title>
        <authorList>
            <person name="Beno S.M."/>
        </authorList>
    </citation>
    <scope>NUCLEOTIDE SEQUENCE [LARGE SCALE GENOMIC DNA]</scope>
    <source>
        <strain evidence="1 2">FSL R5-0378</strain>
    </source>
</reference>
<name>A0A1R1EFQ5_9BACL</name>
<accession>A0A1R1EFQ5</accession>
<proteinExistence type="predicted"/>